<dbReference type="PANTHER" id="PTHR30258:SF1">
    <property type="entry name" value="PROTEIN TRANSPORT PROTEIN HOFB HOMOLOG"/>
    <property type="match status" value="1"/>
</dbReference>
<dbReference type="SUPFAM" id="SSF160246">
    <property type="entry name" value="EspE N-terminal domain-like"/>
    <property type="match status" value="1"/>
</dbReference>
<evidence type="ECO:0000313" key="7">
    <source>
        <dbReference type="Proteomes" id="UP000230154"/>
    </source>
</evidence>
<dbReference type="GO" id="GO:0016887">
    <property type="term" value="F:ATP hydrolysis activity"/>
    <property type="evidence" value="ECO:0007669"/>
    <property type="project" value="TreeGrafter"/>
</dbReference>
<dbReference type="InterPro" id="IPR003593">
    <property type="entry name" value="AAA+_ATPase"/>
</dbReference>
<evidence type="ECO:0000256" key="1">
    <source>
        <dbReference type="ARBA" id="ARBA00006611"/>
    </source>
</evidence>
<evidence type="ECO:0000256" key="4">
    <source>
        <dbReference type="SAM" id="MobiDB-lite"/>
    </source>
</evidence>
<dbReference type="InterPro" id="IPR037257">
    <property type="entry name" value="T2SS_E_N_sf"/>
</dbReference>
<reference evidence="7" key="1">
    <citation type="submission" date="2017-09" db="EMBL/GenBank/DDBJ databases">
        <title>Depth-based differentiation of microbial function through sediment-hosted aquifers and enrichment of novel symbionts in the deep terrestrial subsurface.</title>
        <authorList>
            <person name="Probst A.J."/>
            <person name="Ladd B."/>
            <person name="Jarett J.K."/>
            <person name="Geller-Mcgrath D.E."/>
            <person name="Sieber C.M.K."/>
            <person name="Emerson J.B."/>
            <person name="Anantharaman K."/>
            <person name="Thomas B.C."/>
            <person name="Malmstrom R."/>
            <person name="Stieglmeier M."/>
            <person name="Klingl A."/>
            <person name="Woyke T."/>
            <person name="Ryan C.M."/>
            <person name="Banfield J.F."/>
        </authorList>
    </citation>
    <scope>NUCLEOTIDE SEQUENCE [LARGE SCALE GENOMIC DNA]</scope>
</reference>
<comment type="caution">
    <text evidence="6">The sequence shown here is derived from an EMBL/GenBank/DDBJ whole genome shotgun (WGS) entry which is preliminary data.</text>
</comment>
<dbReference type="InterPro" id="IPR007831">
    <property type="entry name" value="T2SS_GspE_N"/>
</dbReference>
<dbReference type="AlphaFoldDB" id="A0A2H0TQA8"/>
<comment type="similarity">
    <text evidence="1">Belongs to the GSP E family.</text>
</comment>
<dbReference type="SMART" id="SM00382">
    <property type="entry name" value="AAA"/>
    <property type="match status" value="1"/>
</dbReference>
<evidence type="ECO:0000256" key="2">
    <source>
        <dbReference type="ARBA" id="ARBA00022741"/>
    </source>
</evidence>
<feature type="compositionally biased region" description="Low complexity" evidence="4">
    <location>
        <begin position="131"/>
        <end position="152"/>
    </location>
</feature>
<feature type="domain" description="AAA+ ATPase" evidence="5">
    <location>
        <begin position="443"/>
        <end position="569"/>
    </location>
</feature>
<dbReference type="Gene3D" id="3.30.450.90">
    <property type="match status" value="1"/>
</dbReference>
<keyword evidence="2" id="KW-0547">Nucleotide-binding</keyword>
<dbReference type="Pfam" id="PF00437">
    <property type="entry name" value="T2SSE"/>
    <property type="match status" value="1"/>
</dbReference>
<evidence type="ECO:0000259" key="5">
    <source>
        <dbReference type="SMART" id="SM00382"/>
    </source>
</evidence>
<name>A0A2H0TQA8_9BACT</name>
<dbReference type="InterPro" id="IPR027417">
    <property type="entry name" value="P-loop_NTPase"/>
</dbReference>
<gene>
    <name evidence="6" type="ORF">COU35_03430</name>
</gene>
<protein>
    <recommendedName>
        <fullName evidence="5">AAA+ ATPase domain-containing protein</fullName>
    </recommendedName>
</protein>
<dbReference type="GO" id="GO:0005524">
    <property type="term" value="F:ATP binding"/>
    <property type="evidence" value="ECO:0007669"/>
    <property type="project" value="UniProtKB-KW"/>
</dbReference>
<dbReference type="PANTHER" id="PTHR30258">
    <property type="entry name" value="TYPE II SECRETION SYSTEM PROTEIN GSPE-RELATED"/>
    <property type="match status" value="1"/>
</dbReference>
<feature type="region of interest" description="Disordered" evidence="4">
    <location>
        <begin position="127"/>
        <end position="158"/>
    </location>
</feature>
<proteinExistence type="inferred from homology"/>
<accession>A0A2H0TQA8</accession>
<dbReference type="Gene3D" id="3.40.50.300">
    <property type="entry name" value="P-loop containing nucleotide triphosphate hydrolases"/>
    <property type="match status" value="1"/>
</dbReference>
<dbReference type="InterPro" id="IPR001482">
    <property type="entry name" value="T2SS/T4SS_dom"/>
</dbReference>
<dbReference type="EMBL" id="PFCB01000023">
    <property type="protein sequence ID" value="PIR74319.1"/>
    <property type="molecule type" value="Genomic_DNA"/>
</dbReference>
<organism evidence="6 7">
    <name type="scientific">Candidatus Magasanikbacteria bacterium CG10_big_fil_rev_8_21_14_0_10_47_10</name>
    <dbReference type="NCBI Taxonomy" id="1974652"/>
    <lineage>
        <taxon>Bacteria</taxon>
        <taxon>Candidatus Magasanikiibacteriota</taxon>
    </lineage>
</organism>
<sequence>MDGLSKTHARLFGSGFNLNRSQCPGGDFGTPCRRFIFGVYGGYLGRYSCEWYSGAMAYWLFSWRYGARPFCRDAGNTSYRVYHLCLDVPFCKNAQKGREKQILEPVFTWTLTSFDMPGYQTIDELLQEGKPSSPSQSSPAAAPASMASTVASESDTTGDKFQKKMAQLSLKDKEIETARAAAAFGIPHIDLEKFPVSQQALRLLTADQAKELGAVAFFANNEQFRVGALDPTSSGVQEFKTTTEEKIGATGRIYMISQRSFDKVLELYKTLPTIVAITKDVSIKAEELDKVKEAITDFSSFEQLLQRTSTTDLVTFIMGAGLKLGASDVHIESEQEGIVIRFRIDGILHDAAILPVELYKKLVSRLKLISSLKININNKPQDGRFTVVLPDGDVDVRVSTIPTVYGESVVMRLLIQRETPSSLADLGITGYSLEVLEREITRPNGMIITTGPTGSGKTTTLYAIMNILNKPAVKIITLEDPVEYKMEGINQSQIDRSKDYTFAKGLKSMLRQDPDIAMVGEIRELETADIAIQASLTGHLILSTLHTNNAFGAIPRFLSMGVKPFLLAPALNCIMGQRLVRRLNPEKQVKATLSTDQQKRVEEVIASMPDALRQQVTAMPMEFYTAVDHAEGGAEGYKGRIGIYEVVHMTKELEQHILSGKVSEYQIQELAMSQGTITMVQDGIIKALNGMTSIDEVFRVIE</sequence>
<dbReference type="Pfam" id="PF05157">
    <property type="entry name" value="MshEN"/>
    <property type="match status" value="1"/>
</dbReference>
<dbReference type="Proteomes" id="UP000230154">
    <property type="component" value="Unassembled WGS sequence"/>
</dbReference>
<dbReference type="GO" id="GO:0005886">
    <property type="term" value="C:plasma membrane"/>
    <property type="evidence" value="ECO:0007669"/>
    <property type="project" value="TreeGrafter"/>
</dbReference>
<dbReference type="CDD" id="cd01129">
    <property type="entry name" value="PulE-GspE-like"/>
    <property type="match status" value="1"/>
</dbReference>
<evidence type="ECO:0000256" key="3">
    <source>
        <dbReference type="ARBA" id="ARBA00022840"/>
    </source>
</evidence>
<dbReference type="SUPFAM" id="SSF52540">
    <property type="entry name" value="P-loop containing nucleoside triphosphate hydrolases"/>
    <property type="match status" value="1"/>
</dbReference>
<evidence type="ECO:0000313" key="6">
    <source>
        <dbReference type="EMBL" id="PIR74319.1"/>
    </source>
</evidence>
<keyword evidence="3" id="KW-0067">ATP-binding</keyword>